<protein>
    <submittedName>
        <fullName evidence="1">Uncharacterized protein</fullName>
    </submittedName>
</protein>
<keyword evidence="2" id="KW-1185">Reference proteome</keyword>
<sequence length="132" mass="14247">MSVQSPAPSEEPQSANTGEIAYRFCQECSNLLYPREDRQLNKLLYICKACQSIQEHESACTYRQNLSEAAQESMGEKAYVSNDPTVGATAPAVEVPYFCTMCGECLKCTACGEPAGEESDASDLDLADGSPT</sequence>
<evidence type="ECO:0000313" key="1">
    <source>
        <dbReference type="EMBL" id="KAJ9652850.1"/>
    </source>
</evidence>
<gene>
    <name evidence="1" type="ORF">H2198_007934</name>
</gene>
<organism evidence="1 2">
    <name type="scientific">Neophaeococcomyces mojaviensis</name>
    <dbReference type="NCBI Taxonomy" id="3383035"/>
    <lineage>
        <taxon>Eukaryota</taxon>
        <taxon>Fungi</taxon>
        <taxon>Dikarya</taxon>
        <taxon>Ascomycota</taxon>
        <taxon>Pezizomycotina</taxon>
        <taxon>Eurotiomycetes</taxon>
        <taxon>Chaetothyriomycetidae</taxon>
        <taxon>Chaetothyriales</taxon>
        <taxon>Chaetothyriales incertae sedis</taxon>
        <taxon>Neophaeococcomyces</taxon>
    </lineage>
</organism>
<dbReference type="Proteomes" id="UP001172386">
    <property type="component" value="Unassembled WGS sequence"/>
</dbReference>
<name>A0ACC2ZYW5_9EURO</name>
<reference evidence="1" key="1">
    <citation type="submission" date="2022-10" db="EMBL/GenBank/DDBJ databases">
        <title>Culturing micro-colonial fungi from biological soil crusts in the Mojave desert and describing Neophaeococcomyces mojavensis, and introducing the new genera and species Taxawa tesnikishii.</title>
        <authorList>
            <person name="Kurbessoian T."/>
            <person name="Stajich J.E."/>
        </authorList>
    </citation>
    <scope>NUCLEOTIDE SEQUENCE</scope>
    <source>
        <strain evidence="1">JES_112</strain>
    </source>
</reference>
<dbReference type="EMBL" id="JAPDRQ010000180">
    <property type="protein sequence ID" value="KAJ9652850.1"/>
    <property type="molecule type" value="Genomic_DNA"/>
</dbReference>
<comment type="caution">
    <text evidence="1">The sequence shown here is derived from an EMBL/GenBank/DDBJ whole genome shotgun (WGS) entry which is preliminary data.</text>
</comment>
<evidence type="ECO:0000313" key="2">
    <source>
        <dbReference type="Proteomes" id="UP001172386"/>
    </source>
</evidence>
<accession>A0ACC2ZYW5</accession>
<proteinExistence type="predicted"/>